<proteinExistence type="inferred from homology"/>
<keyword evidence="5" id="KW-1185">Reference proteome</keyword>
<evidence type="ECO:0000259" key="3">
    <source>
        <dbReference type="Pfam" id="PF00171"/>
    </source>
</evidence>
<keyword evidence="2" id="KW-0560">Oxidoreductase</keyword>
<dbReference type="FunFam" id="3.40.309.10:FF:000003">
    <property type="entry name" value="Aldehyde dehydrogenase"/>
    <property type="match status" value="1"/>
</dbReference>
<dbReference type="Gene3D" id="3.40.605.10">
    <property type="entry name" value="Aldehyde Dehydrogenase, Chain A, domain 1"/>
    <property type="match status" value="1"/>
</dbReference>
<sequence length="222" mass="24656">MEMGGKCPTIFDSLSGDDMKVAVKRIASGKWGPCSGQACVGIDNILVEHKYASNLIDLLKKTIQRFYGEDMGKFKNLCKIVNKHHFNRLLNLLEDPAVAASIVYGGSLDEENLFIEPTIILDPRVDAAIMEEEIFGPFLPIITLDDIHESIEFINSREKPLTIYAFTKDESLKTQILAETSSGSVTFSNAFVLNECDNLPFGGVGESGFGRYHGMYSFHTYN</sequence>
<evidence type="ECO:0000313" key="4">
    <source>
        <dbReference type="EMBL" id="KAK1404310.1"/>
    </source>
</evidence>
<reference evidence="4" key="2">
    <citation type="submission" date="2023-05" db="EMBL/GenBank/DDBJ databases">
        <authorList>
            <person name="Schelkunov M.I."/>
        </authorList>
    </citation>
    <scope>NUCLEOTIDE SEQUENCE</scope>
    <source>
        <strain evidence="4">Hsosn_3</strain>
        <tissue evidence="4">Leaf</tissue>
    </source>
</reference>
<evidence type="ECO:0000256" key="2">
    <source>
        <dbReference type="ARBA" id="ARBA00023002"/>
    </source>
</evidence>
<dbReference type="Gene3D" id="3.40.309.10">
    <property type="entry name" value="Aldehyde Dehydrogenase, Chain A, domain 2"/>
    <property type="match status" value="1"/>
</dbReference>
<dbReference type="InterPro" id="IPR016161">
    <property type="entry name" value="Ald_DH/histidinol_DH"/>
</dbReference>
<dbReference type="InterPro" id="IPR016162">
    <property type="entry name" value="Ald_DH_N"/>
</dbReference>
<dbReference type="AlphaFoldDB" id="A0AAD8N773"/>
<dbReference type="GO" id="GO:0005737">
    <property type="term" value="C:cytoplasm"/>
    <property type="evidence" value="ECO:0007669"/>
    <property type="project" value="TreeGrafter"/>
</dbReference>
<protein>
    <submittedName>
        <fullName evidence="4">Aldehyde dehydrogenase (NAD(+))</fullName>
    </submittedName>
</protein>
<dbReference type="Pfam" id="PF00171">
    <property type="entry name" value="Aldedh"/>
    <property type="match status" value="1"/>
</dbReference>
<gene>
    <name evidence="4" type="ORF">POM88_003915</name>
</gene>
<evidence type="ECO:0000256" key="1">
    <source>
        <dbReference type="ARBA" id="ARBA00009986"/>
    </source>
</evidence>
<organism evidence="4 5">
    <name type="scientific">Heracleum sosnowskyi</name>
    <dbReference type="NCBI Taxonomy" id="360622"/>
    <lineage>
        <taxon>Eukaryota</taxon>
        <taxon>Viridiplantae</taxon>
        <taxon>Streptophyta</taxon>
        <taxon>Embryophyta</taxon>
        <taxon>Tracheophyta</taxon>
        <taxon>Spermatophyta</taxon>
        <taxon>Magnoliopsida</taxon>
        <taxon>eudicotyledons</taxon>
        <taxon>Gunneridae</taxon>
        <taxon>Pentapetalae</taxon>
        <taxon>asterids</taxon>
        <taxon>campanulids</taxon>
        <taxon>Apiales</taxon>
        <taxon>Apiaceae</taxon>
        <taxon>Apioideae</taxon>
        <taxon>apioid superclade</taxon>
        <taxon>Tordylieae</taxon>
        <taxon>Tordyliinae</taxon>
        <taxon>Heracleum</taxon>
    </lineage>
</organism>
<feature type="domain" description="Aldehyde dehydrogenase" evidence="3">
    <location>
        <begin position="1"/>
        <end position="221"/>
    </location>
</feature>
<dbReference type="InterPro" id="IPR016163">
    <property type="entry name" value="Ald_DH_C"/>
</dbReference>
<comment type="similarity">
    <text evidence="1">Belongs to the aldehyde dehydrogenase family.</text>
</comment>
<evidence type="ECO:0000313" key="5">
    <source>
        <dbReference type="Proteomes" id="UP001237642"/>
    </source>
</evidence>
<dbReference type="SUPFAM" id="SSF53720">
    <property type="entry name" value="ALDH-like"/>
    <property type="match status" value="1"/>
</dbReference>
<accession>A0AAD8N773</accession>
<dbReference type="PANTHER" id="PTHR43570:SF17">
    <property type="entry name" value="ALDEHYDE DEHYDROGENASE FAMILY 3 MEMBER F1"/>
    <property type="match status" value="1"/>
</dbReference>
<reference evidence="4" key="1">
    <citation type="submission" date="2023-02" db="EMBL/GenBank/DDBJ databases">
        <title>Genome of toxic invasive species Heracleum sosnowskyi carries increased number of genes despite the absence of recent whole-genome duplications.</title>
        <authorList>
            <person name="Schelkunov M."/>
            <person name="Shtratnikova V."/>
            <person name="Makarenko M."/>
            <person name="Klepikova A."/>
            <person name="Omelchenko D."/>
            <person name="Novikova G."/>
            <person name="Obukhova E."/>
            <person name="Bogdanov V."/>
            <person name="Penin A."/>
            <person name="Logacheva M."/>
        </authorList>
    </citation>
    <scope>NUCLEOTIDE SEQUENCE</scope>
    <source>
        <strain evidence="4">Hsosn_3</strain>
        <tissue evidence="4">Leaf</tissue>
    </source>
</reference>
<dbReference type="EMBL" id="JAUIZM010000001">
    <property type="protein sequence ID" value="KAK1404310.1"/>
    <property type="molecule type" value="Genomic_DNA"/>
</dbReference>
<comment type="caution">
    <text evidence="4">The sequence shown here is derived from an EMBL/GenBank/DDBJ whole genome shotgun (WGS) entry which is preliminary data.</text>
</comment>
<dbReference type="GO" id="GO:0006081">
    <property type="term" value="P:aldehyde metabolic process"/>
    <property type="evidence" value="ECO:0007669"/>
    <property type="project" value="InterPro"/>
</dbReference>
<dbReference type="InterPro" id="IPR012394">
    <property type="entry name" value="Aldehyde_DH_NAD(P)"/>
</dbReference>
<dbReference type="Proteomes" id="UP001237642">
    <property type="component" value="Unassembled WGS sequence"/>
</dbReference>
<dbReference type="GO" id="GO:0004029">
    <property type="term" value="F:aldehyde dehydrogenase (NAD+) activity"/>
    <property type="evidence" value="ECO:0007669"/>
    <property type="project" value="TreeGrafter"/>
</dbReference>
<dbReference type="InterPro" id="IPR015590">
    <property type="entry name" value="Aldehyde_DH_dom"/>
</dbReference>
<name>A0AAD8N773_9APIA</name>
<dbReference type="PANTHER" id="PTHR43570">
    <property type="entry name" value="ALDEHYDE DEHYDROGENASE"/>
    <property type="match status" value="1"/>
</dbReference>